<reference evidence="2" key="1">
    <citation type="submission" date="2020-08" db="EMBL/GenBank/DDBJ databases">
        <title>Chromosome-level assembly of Southern catfish (Silurus meridionalis) provides insights into visual adaptation to the nocturnal and benthic lifestyles.</title>
        <authorList>
            <person name="Zhang Y."/>
            <person name="Wang D."/>
            <person name="Peng Z."/>
        </authorList>
    </citation>
    <scope>NUCLEOTIDE SEQUENCE</scope>
    <source>
        <strain evidence="2">SWU-2019-XX</strain>
        <tissue evidence="2">Muscle</tissue>
    </source>
</reference>
<feature type="region of interest" description="Disordered" evidence="1">
    <location>
        <begin position="528"/>
        <end position="595"/>
    </location>
</feature>
<feature type="compositionally biased region" description="Polar residues" evidence="1">
    <location>
        <begin position="288"/>
        <end position="314"/>
    </location>
</feature>
<feature type="compositionally biased region" description="Basic and acidic residues" evidence="1">
    <location>
        <begin position="333"/>
        <end position="342"/>
    </location>
</feature>
<sequence length="704" mass="76451">MPSSGDTEVFIPEQASVITVPVCCLPSSITRKMSMCLVHSTCPATFISPVELRNKGTTETPRPLTPGQVLLPVVTSNQKAFRILQRFLHSGENSLQIPDETSPAGSSFSRRSHSIVLFDKQIFLVVTKAKACDWSLKKRNPTPYECEAPPLDSPVTTSSLQDGGNDITDGRNKEGTCGAEDDEKCAEKQGGDGLMECEEQNDDDDELTDRRRSEDGAGAAEEHGKCSEASEERVRSDPLRKDVSTNMPQQIKMEEKRGVSTAVGEAQGAPANADERTDEDSATETRLCAQSQTGNEQSSGHLETGDSEYQQSSAKPKCCKRINFPAAQSPSDVNDRQDKIEVKGQVGELDGEVTDTNNGDRVLQDAGENSDVDDPKSNGGDPSSSCESDVEIVDVLDSSGSAGIRSSASKVENFLEKCENLKRIINEYVHSQGSPFTRLKRDDVAMETGANRDVAKGEFKVEMNSEPICQAKNSNRDVEIIEIKTGDAIKSSDKANAHKCDVEIADLRESRRDGAECQNLLEKIESRKRRVSDGNDETRSDAKAVTPAPMIQTEDPSPKRLKPADVQSAAEDLASSRSSEEPNPSIAPEEESESLLDCDGEDALMVQDNCFSPASFTDDPGPDVASSQSSGCFSELQISNVVSLTAPVELPESRASDSGVSNYSMHDEEVSHDLDYKVLKCEETINQIRAKLRGMEEKLDTLNC</sequence>
<evidence type="ECO:0000256" key="1">
    <source>
        <dbReference type="SAM" id="MobiDB-lite"/>
    </source>
</evidence>
<feature type="region of interest" description="Disordered" evidence="1">
    <location>
        <begin position="142"/>
        <end position="388"/>
    </location>
</feature>
<comment type="caution">
    <text evidence="2">The sequence shown here is derived from an EMBL/GenBank/DDBJ whole genome shotgun (WGS) entry which is preliminary data.</text>
</comment>
<organism evidence="2 3">
    <name type="scientific">Silurus meridionalis</name>
    <name type="common">Southern catfish</name>
    <name type="synonym">Silurus soldatovi meridionalis</name>
    <dbReference type="NCBI Taxonomy" id="175797"/>
    <lineage>
        <taxon>Eukaryota</taxon>
        <taxon>Metazoa</taxon>
        <taxon>Chordata</taxon>
        <taxon>Craniata</taxon>
        <taxon>Vertebrata</taxon>
        <taxon>Euteleostomi</taxon>
        <taxon>Actinopterygii</taxon>
        <taxon>Neopterygii</taxon>
        <taxon>Teleostei</taxon>
        <taxon>Ostariophysi</taxon>
        <taxon>Siluriformes</taxon>
        <taxon>Siluridae</taxon>
        <taxon>Silurus</taxon>
    </lineage>
</organism>
<feature type="compositionally biased region" description="Basic and acidic residues" evidence="1">
    <location>
        <begin position="208"/>
        <end position="243"/>
    </location>
</feature>
<feature type="compositionally biased region" description="Basic and acidic residues" evidence="1">
    <location>
        <begin position="531"/>
        <end position="542"/>
    </location>
</feature>
<dbReference type="EMBL" id="JABFDY010000017">
    <property type="protein sequence ID" value="KAF7695713.1"/>
    <property type="molecule type" value="Genomic_DNA"/>
</dbReference>
<dbReference type="Proteomes" id="UP000606274">
    <property type="component" value="Unassembled WGS sequence"/>
</dbReference>
<evidence type="ECO:0000313" key="3">
    <source>
        <dbReference type="Proteomes" id="UP000606274"/>
    </source>
</evidence>
<proteinExistence type="predicted"/>
<name>A0A8T0AWT2_SILME</name>
<protein>
    <submittedName>
        <fullName evidence="2">Uncharacterized protein</fullName>
    </submittedName>
</protein>
<accession>A0A8T0AWT2</accession>
<gene>
    <name evidence="2" type="ORF">HF521_007436</name>
</gene>
<dbReference type="AlphaFoldDB" id="A0A8T0AWT2"/>
<evidence type="ECO:0000313" key="2">
    <source>
        <dbReference type="EMBL" id="KAF7695713.1"/>
    </source>
</evidence>
<keyword evidence="3" id="KW-1185">Reference proteome</keyword>
<feature type="compositionally biased region" description="Acidic residues" evidence="1">
    <location>
        <begin position="195"/>
        <end position="207"/>
    </location>
</feature>